<dbReference type="EMBL" id="KZ851911">
    <property type="protein sequence ID" value="RDH21179.1"/>
    <property type="molecule type" value="Genomic_DNA"/>
</dbReference>
<name>A0A370C2A5_ASPNG</name>
<dbReference type="Proteomes" id="UP000253845">
    <property type="component" value="Unassembled WGS sequence"/>
</dbReference>
<accession>A0A370C2A5</accession>
<protein>
    <submittedName>
        <fullName evidence="1">Uncharacterized protein</fullName>
    </submittedName>
</protein>
<gene>
    <name evidence="1" type="ORF">M747DRAFT_340559</name>
</gene>
<organism evidence="1 2">
    <name type="scientific">Aspergillus niger ATCC 13496</name>
    <dbReference type="NCBI Taxonomy" id="1353008"/>
    <lineage>
        <taxon>Eukaryota</taxon>
        <taxon>Fungi</taxon>
        <taxon>Dikarya</taxon>
        <taxon>Ascomycota</taxon>
        <taxon>Pezizomycotina</taxon>
        <taxon>Eurotiomycetes</taxon>
        <taxon>Eurotiomycetidae</taxon>
        <taxon>Eurotiales</taxon>
        <taxon>Aspergillaceae</taxon>
        <taxon>Aspergillus</taxon>
        <taxon>Aspergillus subgen. Circumdati</taxon>
    </lineage>
</organism>
<evidence type="ECO:0000313" key="1">
    <source>
        <dbReference type="EMBL" id="RDH21179.1"/>
    </source>
</evidence>
<dbReference type="AlphaFoldDB" id="A0A370C2A5"/>
<evidence type="ECO:0000313" key="2">
    <source>
        <dbReference type="Proteomes" id="UP000253845"/>
    </source>
</evidence>
<reference evidence="1 2" key="1">
    <citation type="submission" date="2018-07" db="EMBL/GenBank/DDBJ databases">
        <title>Section-level genome sequencing of Aspergillus section Nigri to investigate inter- and intra-species variation.</title>
        <authorList>
            <consortium name="DOE Joint Genome Institute"/>
            <person name="Vesth T.C."/>
            <person name="Nybo J.L."/>
            <person name="Theobald S."/>
            <person name="Frisvad J.C."/>
            <person name="Larsen T.O."/>
            <person name="Nielsen K.F."/>
            <person name="Hoof J.B."/>
            <person name="Brandl J."/>
            <person name="Salamov A."/>
            <person name="Riley R."/>
            <person name="Gladden J.M."/>
            <person name="Phatale P."/>
            <person name="Nielsen M.T."/>
            <person name="Lyhne E.K."/>
            <person name="Kogle M.E."/>
            <person name="Strasser K."/>
            <person name="McDonnell E."/>
            <person name="Barry K."/>
            <person name="Clum A."/>
            <person name="Chen C."/>
            <person name="Nolan M."/>
            <person name="Sandor L."/>
            <person name="Kuo A."/>
            <person name="Lipzen A."/>
            <person name="Hainaut M."/>
            <person name="Drula E."/>
            <person name="Tsang A."/>
            <person name="Magnuson J.K."/>
            <person name="Henrissat B."/>
            <person name="Wiebenga A."/>
            <person name="Simmons B.A."/>
            <person name="Makela M.R."/>
            <person name="De vries R.P."/>
            <person name="Grigoriev I.V."/>
            <person name="Mortensen U.H."/>
            <person name="Baker S.E."/>
            <person name="Andersen M.R."/>
        </authorList>
    </citation>
    <scope>NUCLEOTIDE SEQUENCE [LARGE SCALE GENOMIC DNA]</scope>
    <source>
        <strain evidence="1 2">ATCC 13496</strain>
    </source>
</reference>
<dbReference type="VEuPathDB" id="FungiDB:M747DRAFT_340559"/>
<sequence>MIVVRDGDYIAAIQKPELAGFTKSAPNRAPALEIMETYPNAQQMLEEINAGYRRWDWSCIVFDYPRDGRTEGYMQLYLLPDSFAHVFPDSQDPSFQVEGTALTQHFQKYGNLDYALVSVLMESLVKAAIDEESEIGFSAWGARL</sequence>
<proteinExistence type="predicted"/>